<evidence type="ECO:0000313" key="5">
    <source>
        <dbReference type="EMBL" id="CCH41322.1"/>
    </source>
</evidence>
<dbReference type="InParanoid" id="K0KGL4"/>
<dbReference type="GO" id="GO:0006826">
    <property type="term" value="P:iron ion transport"/>
    <property type="evidence" value="ECO:0007669"/>
    <property type="project" value="TreeGrafter"/>
</dbReference>
<keyword evidence="4" id="KW-0732">Signal</keyword>
<proteinExistence type="predicted"/>
<organism evidence="5 6">
    <name type="scientific">Wickerhamomyces ciferrii (strain ATCC 14091 / BCRC 22168 / CBS 111 / JCM 3599 / NBRC 0793 / NRRL Y-1031 F-60-10)</name>
    <name type="common">Yeast</name>
    <name type="synonym">Pichia ciferrii</name>
    <dbReference type="NCBI Taxonomy" id="1206466"/>
    <lineage>
        <taxon>Eukaryota</taxon>
        <taxon>Fungi</taxon>
        <taxon>Dikarya</taxon>
        <taxon>Ascomycota</taxon>
        <taxon>Saccharomycotina</taxon>
        <taxon>Saccharomycetes</taxon>
        <taxon>Phaffomycetales</taxon>
        <taxon>Wickerhamomycetaceae</taxon>
        <taxon>Wickerhamomyces</taxon>
    </lineage>
</organism>
<keyword evidence="3" id="KW-0472">Membrane</keyword>
<keyword evidence="1" id="KW-0813">Transport</keyword>
<evidence type="ECO:0000256" key="4">
    <source>
        <dbReference type="SAM" id="SignalP"/>
    </source>
</evidence>
<evidence type="ECO:0000256" key="2">
    <source>
        <dbReference type="ARBA" id="ARBA00022857"/>
    </source>
</evidence>
<feature type="transmembrane region" description="Helical" evidence="3">
    <location>
        <begin position="252"/>
        <end position="271"/>
    </location>
</feature>
<dbReference type="GO" id="GO:0000293">
    <property type="term" value="F:ferric-chelate reductase activity"/>
    <property type="evidence" value="ECO:0007669"/>
    <property type="project" value="TreeGrafter"/>
</dbReference>
<name>K0KGL4_WICCF</name>
<dbReference type="STRING" id="1206466.K0KGL4"/>
<dbReference type="GO" id="GO:0005886">
    <property type="term" value="C:plasma membrane"/>
    <property type="evidence" value="ECO:0007669"/>
    <property type="project" value="TreeGrafter"/>
</dbReference>
<dbReference type="PANTHER" id="PTHR32361:SF9">
    <property type="entry name" value="FERRIC REDUCTASE TRANSMEMBRANE COMPONENT 3-RELATED"/>
    <property type="match status" value="1"/>
</dbReference>
<dbReference type="eggNOG" id="KOG0039">
    <property type="taxonomic scope" value="Eukaryota"/>
</dbReference>
<dbReference type="AlphaFoldDB" id="K0KGL4"/>
<dbReference type="InterPro" id="IPR051410">
    <property type="entry name" value="Ferric/Cupric_Reductase"/>
</dbReference>
<evidence type="ECO:0000313" key="6">
    <source>
        <dbReference type="Proteomes" id="UP000009328"/>
    </source>
</evidence>
<dbReference type="GO" id="GO:0006879">
    <property type="term" value="P:intracellular iron ion homeostasis"/>
    <property type="evidence" value="ECO:0007669"/>
    <property type="project" value="TreeGrafter"/>
</dbReference>
<keyword evidence="3 5" id="KW-0812">Transmembrane</keyword>
<dbReference type="EC" id="1.16.1.-" evidence="5"/>
<gene>
    <name evidence="5" type="ORF">BN7_861</name>
</gene>
<feature type="signal peptide" evidence="4">
    <location>
        <begin position="1"/>
        <end position="20"/>
    </location>
</feature>
<keyword evidence="2" id="KW-0521">NADP</keyword>
<protein>
    <submittedName>
        <fullName evidence="5">Ferric reductase transmembrane component</fullName>
        <ecNumber evidence="5">1.16.1.-</ecNumber>
    </submittedName>
</protein>
<comment type="caution">
    <text evidence="5">The sequence shown here is derived from an EMBL/GenBank/DDBJ whole genome shotgun (WGS) entry which is preliminary data.</text>
</comment>
<keyword evidence="3" id="KW-1133">Transmembrane helix</keyword>
<reference evidence="5 6" key="1">
    <citation type="journal article" date="2012" name="Eukaryot. Cell">
        <title>Draft genome sequence of Wickerhamomyces ciferrii NRRL Y-1031 F-60-10.</title>
        <authorList>
            <person name="Schneider J."/>
            <person name="Andrea H."/>
            <person name="Blom J."/>
            <person name="Jaenicke S."/>
            <person name="Ruckert C."/>
            <person name="Schorsch C."/>
            <person name="Szczepanowski R."/>
            <person name="Farwick M."/>
            <person name="Goesmann A."/>
            <person name="Puhler A."/>
            <person name="Schaffer S."/>
            <person name="Tauch A."/>
            <person name="Kohler T."/>
            <person name="Brinkrolf K."/>
        </authorList>
    </citation>
    <scope>NUCLEOTIDE SEQUENCE [LARGE SCALE GENOMIC DNA]</scope>
    <source>
        <strain evidence="6">ATCC 14091 / BCRC 22168 / CBS 111 / JCM 3599 / NBRC 0793 / NRRL Y-1031 F-60-10</strain>
    </source>
</reference>
<sequence>MKLAHYIPIFFVLLLQCVSAKPAKTYVIGPQYKWMQSACTTLLSSYTYGYNDTSAQGSSSKKAKSKSQTKQLCTYPPSLGSMVLCLGDALGEESKAFEKSLNLLQESCLGTNKKKNMTIDDLKDAHKNATEYALDPPTDKKALKKTIFYQPVRVPTKSLKETTKYYSFLYFNLDKSSMLAGMTYCYFLVVFIFFGSSNLMKRLGLHTKFNNKFLNFYRANVSVPALFNGKHTEAPVKWKIFSTLIPTRMESIVIFLLLALNILLSTVHYSFEYSKSTWIEQFTGNVADRTGIMVCR</sequence>
<dbReference type="PANTHER" id="PTHR32361">
    <property type="entry name" value="FERRIC/CUPRIC REDUCTASE TRANSMEMBRANE COMPONENT"/>
    <property type="match status" value="1"/>
</dbReference>
<feature type="transmembrane region" description="Helical" evidence="3">
    <location>
        <begin position="178"/>
        <end position="200"/>
    </location>
</feature>
<dbReference type="HOGENOM" id="CLU_940744_0_0_1"/>
<dbReference type="EMBL" id="CAIF01000017">
    <property type="protein sequence ID" value="CCH41322.1"/>
    <property type="molecule type" value="Genomic_DNA"/>
</dbReference>
<evidence type="ECO:0000256" key="1">
    <source>
        <dbReference type="ARBA" id="ARBA00022448"/>
    </source>
</evidence>
<dbReference type="GO" id="GO:0015677">
    <property type="term" value="P:copper ion import"/>
    <property type="evidence" value="ECO:0007669"/>
    <property type="project" value="TreeGrafter"/>
</dbReference>
<keyword evidence="5" id="KW-0560">Oxidoreductase</keyword>
<accession>K0KGL4</accession>
<dbReference type="Proteomes" id="UP000009328">
    <property type="component" value="Unassembled WGS sequence"/>
</dbReference>
<keyword evidence="6" id="KW-1185">Reference proteome</keyword>
<feature type="chain" id="PRO_5003834288" evidence="4">
    <location>
        <begin position="21"/>
        <end position="296"/>
    </location>
</feature>
<evidence type="ECO:0000256" key="3">
    <source>
        <dbReference type="SAM" id="Phobius"/>
    </source>
</evidence>